<keyword evidence="1" id="KW-0805">Transcription regulation</keyword>
<name>A0ABP9FUJ5_9MICC</name>
<dbReference type="InterPro" id="IPR036388">
    <property type="entry name" value="WH-like_DNA-bd_sf"/>
</dbReference>
<dbReference type="InterPro" id="IPR008920">
    <property type="entry name" value="TF_FadR/GntR_C"/>
</dbReference>
<dbReference type="PROSITE" id="PS50949">
    <property type="entry name" value="HTH_GNTR"/>
    <property type="match status" value="1"/>
</dbReference>
<proteinExistence type="predicted"/>
<feature type="domain" description="HTH gntR-type" evidence="4">
    <location>
        <begin position="18"/>
        <end position="85"/>
    </location>
</feature>
<dbReference type="SUPFAM" id="SSF46785">
    <property type="entry name" value="Winged helix' DNA-binding domain"/>
    <property type="match status" value="1"/>
</dbReference>
<dbReference type="Pfam" id="PF00392">
    <property type="entry name" value="GntR"/>
    <property type="match status" value="1"/>
</dbReference>
<dbReference type="SUPFAM" id="SSF48008">
    <property type="entry name" value="GntR ligand-binding domain-like"/>
    <property type="match status" value="1"/>
</dbReference>
<protein>
    <submittedName>
        <fullName evidence="5">GntR family transcriptional regulator</fullName>
    </submittedName>
</protein>
<evidence type="ECO:0000256" key="3">
    <source>
        <dbReference type="ARBA" id="ARBA00023163"/>
    </source>
</evidence>
<dbReference type="PANTHER" id="PTHR43537:SF24">
    <property type="entry name" value="GLUCONATE OPERON TRANSCRIPTIONAL REPRESSOR"/>
    <property type="match status" value="1"/>
</dbReference>
<evidence type="ECO:0000256" key="1">
    <source>
        <dbReference type="ARBA" id="ARBA00023015"/>
    </source>
</evidence>
<dbReference type="SMART" id="SM00895">
    <property type="entry name" value="FCD"/>
    <property type="match status" value="1"/>
</dbReference>
<reference evidence="6" key="1">
    <citation type="journal article" date="2019" name="Int. J. Syst. Evol. Microbiol.">
        <title>The Global Catalogue of Microorganisms (GCM) 10K type strain sequencing project: providing services to taxonomists for standard genome sequencing and annotation.</title>
        <authorList>
            <consortium name="The Broad Institute Genomics Platform"/>
            <consortium name="The Broad Institute Genome Sequencing Center for Infectious Disease"/>
            <person name="Wu L."/>
            <person name="Ma J."/>
        </authorList>
    </citation>
    <scope>NUCLEOTIDE SEQUENCE [LARGE SCALE GENOMIC DNA]</scope>
    <source>
        <strain evidence="6">JCM 19129</strain>
    </source>
</reference>
<evidence type="ECO:0000256" key="2">
    <source>
        <dbReference type="ARBA" id="ARBA00023125"/>
    </source>
</evidence>
<dbReference type="InterPro" id="IPR036390">
    <property type="entry name" value="WH_DNA-bd_sf"/>
</dbReference>
<dbReference type="Gene3D" id="1.10.10.10">
    <property type="entry name" value="Winged helix-like DNA-binding domain superfamily/Winged helix DNA-binding domain"/>
    <property type="match status" value="1"/>
</dbReference>
<evidence type="ECO:0000313" key="6">
    <source>
        <dbReference type="Proteomes" id="UP001500368"/>
    </source>
</evidence>
<dbReference type="Gene3D" id="1.20.120.530">
    <property type="entry name" value="GntR ligand-binding domain-like"/>
    <property type="match status" value="1"/>
</dbReference>
<dbReference type="InterPro" id="IPR000524">
    <property type="entry name" value="Tscrpt_reg_HTH_GntR"/>
</dbReference>
<dbReference type="EMBL" id="BAABLW010000002">
    <property type="protein sequence ID" value="GAA4913525.1"/>
    <property type="molecule type" value="Genomic_DNA"/>
</dbReference>
<sequence>MGAKGWIIRQNDSMDVTSSKGALAYRELRRRIISGELAPGSRLSQYELADELQMSITPLREGIRQLASEDWLKMDTYRDVRVASVDAGEARELLEVRLLLEPEATRLAAGRRTGAEVSVMEKAAEQLLPVTRSWGEEAISAHRAFHRSIYVASHNHVLIRMLDGLWDKADRYRYVGLQLPAGNEPRGLDLQQHYDILRLVVEGHGEEAADLVRTHIAHSLGAAVTQTLENLPQAQPLDEVSA</sequence>
<dbReference type="PANTHER" id="PTHR43537">
    <property type="entry name" value="TRANSCRIPTIONAL REGULATOR, GNTR FAMILY"/>
    <property type="match status" value="1"/>
</dbReference>
<dbReference type="Pfam" id="PF07729">
    <property type="entry name" value="FCD"/>
    <property type="match status" value="1"/>
</dbReference>
<dbReference type="SMART" id="SM00345">
    <property type="entry name" value="HTH_GNTR"/>
    <property type="match status" value="1"/>
</dbReference>
<dbReference type="Proteomes" id="UP001500368">
    <property type="component" value="Unassembled WGS sequence"/>
</dbReference>
<evidence type="ECO:0000259" key="4">
    <source>
        <dbReference type="PROSITE" id="PS50949"/>
    </source>
</evidence>
<keyword evidence="2" id="KW-0238">DNA-binding</keyword>
<accession>A0ABP9FUJ5</accession>
<evidence type="ECO:0000313" key="5">
    <source>
        <dbReference type="EMBL" id="GAA4913525.1"/>
    </source>
</evidence>
<keyword evidence="6" id="KW-1185">Reference proteome</keyword>
<comment type="caution">
    <text evidence="5">The sequence shown here is derived from an EMBL/GenBank/DDBJ whole genome shotgun (WGS) entry which is preliminary data.</text>
</comment>
<keyword evidence="3" id="KW-0804">Transcription</keyword>
<organism evidence="5 6">
    <name type="scientific">Nesterenkonia rhizosphaerae</name>
    <dbReference type="NCBI Taxonomy" id="1348272"/>
    <lineage>
        <taxon>Bacteria</taxon>
        <taxon>Bacillati</taxon>
        <taxon>Actinomycetota</taxon>
        <taxon>Actinomycetes</taxon>
        <taxon>Micrococcales</taxon>
        <taxon>Micrococcaceae</taxon>
        <taxon>Nesterenkonia</taxon>
    </lineage>
</organism>
<gene>
    <name evidence="5" type="ORF">GCM10025790_05420</name>
</gene>
<dbReference type="InterPro" id="IPR011711">
    <property type="entry name" value="GntR_C"/>
</dbReference>